<gene>
    <name evidence="3" type="ORF">ABFO16_00930</name>
</gene>
<dbReference type="SUPFAM" id="SSF82220">
    <property type="entry name" value="Tp47 lipoprotein, N-terminal domain"/>
    <property type="match status" value="1"/>
</dbReference>
<feature type="region of interest" description="Disordered" evidence="1">
    <location>
        <begin position="444"/>
        <end position="479"/>
    </location>
</feature>
<dbReference type="InterPro" id="IPR008964">
    <property type="entry name" value="Invasin/intimin_cell_adhesion"/>
</dbReference>
<dbReference type="InterPro" id="IPR036154">
    <property type="entry name" value="Tp47_N_sf"/>
</dbReference>
<organism evidence="3 4">
    <name type="scientific">Ruminococcoides intestinihominis</name>
    <dbReference type="NCBI Taxonomy" id="3133161"/>
    <lineage>
        <taxon>Bacteria</taxon>
        <taxon>Bacillati</taxon>
        <taxon>Bacillota</taxon>
        <taxon>Clostridia</taxon>
        <taxon>Eubacteriales</taxon>
        <taxon>Oscillospiraceae</taxon>
        <taxon>Ruminococcoides</taxon>
    </lineage>
</organism>
<dbReference type="Gene3D" id="2.60.40.1080">
    <property type="match status" value="2"/>
</dbReference>
<dbReference type="Pfam" id="PF26182">
    <property type="entry name" value="Ig_NUP210_5th"/>
    <property type="match status" value="1"/>
</dbReference>
<dbReference type="SMART" id="SM00635">
    <property type="entry name" value="BID_2"/>
    <property type="match status" value="2"/>
</dbReference>
<comment type="caution">
    <text evidence="3">The sequence shown here is derived from an EMBL/GenBank/DDBJ whole genome shotgun (WGS) entry which is preliminary data.</text>
</comment>
<dbReference type="InterPro" id="IPR003343">
    <property type="entry name" value="Big_2"/>
</dbReference>
<protein>
    <submittedName>
        <fullName evidence="3">Penicillin-binding Tp47 domain C-containing protein</fullName>
    </submittedName>
</protein>
<proteinExistence type="predicted"/>
<evidence type="ECO:0000313" key="3">
    <source>
        <dbReference type="EMBL" id="MEQ2564800.1"/>
    </source>
</evidence>
<dbReference type="InterPro" id="IPR029221">
    <property type="entry name" value="PBP-Tp47_A"/>
</dbReference>
<dbReference type="EMBL" id="JBBMFI010000001">
    <property type="protein sequence ID" value="MEQ2564800.1"/>
    <property type="molecule type" value="Genomic_DNA"/>
</dbReference>
<dbReference type="Proteomes" id="UP001478133">
    <property type="component" value="Unassembled WGS sequence"/>
</dbReference>
<feature type="domain" description="BIG2" evidence="2">
    <location>
        <begin position="480"/>
        <end position="555"/>
    </location>
</feature>
<dbReference type="SUPFAM" id="SSF49373">
    <property type="entry name" value="Invasin/intimin cell-adhesion fragments"/>
    <property type="match status" value="2"/>
</dbReference>
<dbReference type="InterPro" id="IPR038031">
    <property type="entry name" value="Tp47_mid_C_dom"/>
</dbReference>
<dbReference type="Gene3D" id="1.20.1270.90">
    <property type="entry name" value="AF1782-like"/>
    <property type="match status" value="1"/>
</dbReference>
<dbReference type="Pfam" id="PF14889">
    <property type="entry name" value="PBP-Tp47_a"/>
    <property type="match status" value="1"/>
</dbReference>
<feature type="compositionally biased region" description="Low complexity" evidence="1">
    <location>
        <begin position="447"/>
        <end position="479"/>
    </location>
</feature>
<dbReference type="RefSeq" id="WP_211148602.1">
    <property type="nucleotide sequence ID" value="NZ_JBBMEY010000001.1"/>
</dbReference>
<keyword evidence="4" id="KW-1185">Reference proteome</keyword>
<dbReference type="SUPFAM" id="SSF81986">
    <property type="entry name" value="Tp47 lipoprotein, middle and C-terminal domains"/>
    <property type="match status" value="1"/>
</dbReference>
<feature type="domain" description="BIG2" evidence="2">
    <location>
        <begin position="556"/>
        <end position="628"/>
    </location>
</feature>
<evidence type="ECO:0000313" key="4">
    <source>
        <dbReference type="Proteomes" id="UP001478133"/>
    </source>
</evidence>
<sequence>MEKSTFLKKASAIAMAGMMTVSVGQMSIFAETTNSDVNAKDYTYVFAGLTWDEYWKSEGVYVADNNWTASSDVLDSHNEYDKGAFDVVSRATTNHGLHRGSFQCSADIFAKDANENEKEFAVSYWTKEDNNNVLVLTDGTKITDFSRGKFTYDGVAYTMTSYDVTGMKYIPVAVKNDDLADFESKYTVVKSGEEVKGGFTEMNLQSYSLTANLDENTNGLKYAEKNTDGTYSFSQRNVGTTSGIEGADLKKAENVNIEVKDGDDVGSYGEYIRVDFKGDGYGALGSKMYAVRWDYYGDDNSYSNKLVSFGTKFASDNWMHKVMGIQLGLTDSYRFKLPENTDGTGYWKLTIYALGYEDYTVNFQITADNLPAQSTDELDKTELQKLVDQANALNENDYTVDSWKDLKTELDESVDLLANARNQASINEQVKHLTLAINSLVKREVPTETTPTETTPTETTPTTTTPTTTKPSTTTPTKPVVKKTTVSLARTKGSVYVKGRTTVKAAVKNGKGKTTYKSNNTRVAKVSSTGVVTGVKKGIAVITVTNNRVSRTFKVTVKNPTLNRTTLNLKAKKNYTLKVQGKIGKVTFKSSNTKVATVNAKGKVVAKKKGNATITVKANGITLKCKVKVK</sequence>
<name>A0ABV1HR56_9FIRM</name>
<dbReference type="InterPro" id="IPR029218">
    <property type="entry name" value="PBP-Tp47_dom_C"/>
</dbReference>
<dbReference type="InterPro" id="IPR038698">
    <property type="entry name" value="PBP_Tp47_domC_sf"/>
</dbReference>
<accession>A0ABV1HR56</accession>
<evidence type="ECO:0000256" key="1">
    <source>
        <dbReference type="SAM" id="MobiDB-lite"/>
    </source>
</evidence>
<dbReference type="Gene3D" id="2.60.40.1300">
    <property type="entry name" value="Penicillin-binding protein Tp47, domain C"/>
    <property type="match status" value="1"/>
</dbReference>
<evidence type="ECO:0000259" key="2">
    <source>
        <dbReference type="SMART" id="SM00635"/>
    </source>
</evidence>
<dbReference type="Pfam" id="PF14888">
    <property type="entry name" value="PBP-Tp47_c"/>
    <property type="match status" value="1"/>
</dbReference>
<reference evidence="3 4" key="1">
    <citation type="submission" date="2024-03" db="EMBL/GenBank/DDBJ databases">
        <title>Human intestinal bacterial collection.</title>
        <authorList>
            <person name="Pauvert C."/>
            <person name="Hitch T.C.A."/>
            <person name="Clavel T."/>
        </authorList>
    </citation>
    <scope>NUCLEOTIDE SEQUENCE [LARGE SCALE GENOMIC DNA]</scope>
    <source>
        <strain evidence="3 4">CLA-AP-H18</strain>
    </source>
</reference>